<protein>
    <recommendedName>
        <fullName evidence="3">Response regulator transcription factor</fullName>
    </recommendedName>
</protein>
<gene>
    <name evidence="1" type="ORF">BKK80_06925</name>
</gene>
<accession>A0ABN4TFU5</accession>
<sequence length="144" mass="16023">MRAIVLESHPLMRMGLQSLLRQLPELDVVIGLEPYDFDVVDGGGYETALLVYSMADDASDNAHLLRCWRARMPGARVLVLCDNMWMCQAEADFPWGGHLSLPKTASLPTLEAAVRRLLELDAEQPAALACRNPWMPPARVASHR</sequence>
<dbReference type="Proteomes" id="UP000177515">
    <property type="component" value="Chromosome 1"/>
</dbReference>
<dbReference type="RefSeq" id="WP_071011792.1">
    <property type="nucleotide sequence ID" value="NZ_CP017754.1"/>
</dbReference>
<dbReference type="EMBL" id="CP017754">
    <property type="protein sequence ID" value="AOZ05561.1"/>
    <property type="molecule type" value="Genomic_DNA"/>
</dbReference>
<evidence type="ECO:0000313" key="2">
    <source>
        <dbReference type="Proteomes" id="UP000177515"/>
    </source>
</evidence>
<name>A0ABN4TFU5_9BURK</name>
<evidence type="ECO:0008006" key="3">
    <source>
        <dbReference type="Google" id="ProtNLM"/>
    </source>
</evidence>
<organism evidence="1 2">
    <name type="scientific">Cupriavidus malaysiensis</name>
    <dbReference type="NCBI Taxonomy" id="367825"/>
    <lineage>
        <taxon>Bacteria</taxon>
        <taxon>Pseudomonadati</taxon>
        <taxon>Pseudomonadota</taxon>
        <taxon>Betaproteobacteria</taxon>
        <taxon>Burkholderiales</taxon>
        <taxon>Burkholderiaceae</taxon>
        <taxon>Cupriavidus</taxon>
    </lineage>
</organism>
<evidence type="ECO:0000313" key="1">
    <source>
        <dbReference type="EMBL" id="AOZ05561.1"/>
    </source>
</evidence>
<proteinExistence type="predicted"/>
<reference evidence="1 2" key="1">
    <citation type="submission" date="2016-10" db="EMBL/GenBank/DDBJ databases">
        <title>Complete genome sequences of three Cupriavidus strains isolated from various Malaysian environments.</title>
        <authorList>
            <person name="Abdullah A.A.-A."/>
            <person name="Shafie N.A.H."/>
            <person name="Lau N.S."/>
        </authorList>
    </citation>
    <scope>NUCLEOTIDE SEQUENCE [LARGE SCALE GENOMIC DNA]</scope>
    <source>
        <strain evidence="1 2">USMAA1020</strain>
    </source>
</reference>
<keyword evidence="2" id="KW-1185">Reference proteome</keyword>